<organism evidence="1 2">
    <name type="scientific">Streptomyces netropsis</name>
    <name type="common">Streptoverticillium netropsis</name>
    <dbReference type="NCBI Taxonomy" id="55404"/>
    <lineage>
        <taxon>Bacteria</taxon>
        <taxon>Bacillati</taxon>
        <taxon>Actinomycetota</taxon>
        <taxon>Actinomycetes</taxon>
        <taxon>Kitasatosporales</taxon>
        <taxon>Streptomycetaceae</taxon>
        <taxon>Streptomyces</taxon>
    </lineage>
</organism>
<evidence type="ECO:0000313" key="1">
    <source>
        <dbReference type="EMBL" id="MBB4889203.1"/>
    </source>
</evidence>
<protein>
    <submittedName>
        <fullName evidence="1">Uncharacterized protein</fullName>
    </submittedName>
</protein>
<dbReference type="RefSeq" id="WP_184737439.1">
    <property type="nucleotide sequence ID" value="NZ_BMRW01000018.1"/>
</dbReference>
<dbReference type="Proteomes" id="UP000556436">
    <property type="component" value="Unassembled WGS sequence"/>
</dbReference>
<proteinExistence type="predicted"/>
<comment type="caution">
    <text evidence="1">The sequence shown here is derived from an EMBL/GenBank/DDBJ whole genome shotgun (WGS) entry which is preliminary data.</text>
</comment>
<name>A0A7W7PHF6_STRNE</name>
<keyword evidence="2" id="KW-1185">Reference proteome</keyword>
<dbReference type="EMBL" id="JACHJG010000012">
    <property type="protein sequence ID" value="MBB4889203.1"/>
    <property type="molecule type" value="Genomic_DNA"/>
</dbReference>
<dbReference type="AlphaFoldDB" id="A0A7W7PHF6"/>
<evidence type="ECO:0000313" key="2">
    <source>
        <dbReference type="Proteomes" id="UP000556436"/>
    </source>
</evidence>
<reference evidence="1 2" key="1">
    <citation type="submission" date="2020-08" db="EMBL/GenBank/DDBJ databases">
        <title>Genomic Encyclopedia of Type Strains, Phase III (KMG-III): the genomes of soil and plant-associated and newly described type strains.</title>
        <authorList>
            <person name="Whitman W."/>
        </authorList>
    </citation>
    <scope>NUCLEOTIDE SEQUENCE [LARGE SCALE GENOMIC DNA]</scope>
    <source>
        <strain evidence="1 2">CECT 3265</strain>
    </source>
</reference>
<gene>
    <name evidence="1" type="ORF">FHS38_005278</name>
</gene>
<sequence length="82" mass="9004">MSSEPQQPVPDGHDRPGATRVLRASSFPARWAAALSVRSRHRTVNAGVQRPDGPADSDLLEGYLATLARLQADFHKSWEALR</sequence>
<accession>A0A7W7PHF6</accession>